<organism evidence="2 3">
    <name type="scientific">Dyella jiangningensis</name>
    <dbReference type="NCBI Taxonomy" id="1379159"/>
    <lineage>
        <taxon>Bacteria</taxon>
        <taxon>Pseudomonadati</taxon>
        <taxon>Pseudomonadota</taxon>
        <taxon>Gammaproteobacteria</taxon>
        <taxon>Lysobacterales</taxon>
        <taxon>Rhodanobacteraceae</taxon>
        <taxon>Dyella</taxon>
    </lineage>
</organism>
<proteinExistence type="predicted"/>
<dbReference type="AlphaFoldDB" id="A0A328P4J2"/>
<evidence type="ECO:0000256" key="1">
    <source>
        <dbReference type="SAM" id="MobiDB-lite"/>
    </source>
</evidence>
<feature type="region of interest" description="Disordered" evidence="1">
    <location>
        <begin position="1"/>
        <end position="37"/>
    </location>
</feature>
<accession>A0A328P4J2</accession>
<gene>
    <name evidence="2" type="ORF">CA260_15045</name>
</gene>
<feature type="compositionally biased region" description="Low complexity" evidence="1">
    <location>
        <begin position="1"/>
        <end position="21"/>
    </location>
</feature>
<sequence>MQELQQQLRQQQQEKQQQAQPPQQPATASSSTKVSRDLFSETARMRSDLARYMYLKEVMQQLTREDRLIDQQLLASVEDELGLYSEAVYDFPFDNRVQTPVPLPSPVDWQPTSAVDEIVKLATDRHIVMINEAHHDAHTRELTLELLPKLRAEGFNYFAAEALVNTDTDLMKRGYPINTSGSQYLHEPLYGDIIRQAIKLGFQVVSYESENDVLADREQGQANLLYQKVFAKDPKAKLFVHAGYAHIDKAPGNLGGSIKPMAMLLKQLSGFDPLSIDQTRWRDIGPMPDKDLYKRLTAQFPVTDPSVLISRQNGSVWSSDPDRHDVDVILPPPGHQRRPHWLTLNGARVPRVVSTDFCQSQLPCVVEAHYANESDDSIPADRYTFLTANSINTLYLRPGEYRVIAKNRDGHNLGQRNLTVDGSESSP</sequence>
<evidence type="ECO:0000313" key="2">
    <source>
        <dbReference type="EMBL" id="RAO75946.1"/>
    </source>
</evidence>
<name>A0A328P4J2_9GAMM</name>
<keyword evidence="3" id="KW-1185">Reference proteome</keyword>
<reference evidence="2 3" key="1">
    <citation type="journal article" date="2018" name="Genet. Mol. Biol.">
        <title>The genome sequence of Dyella jiangningensis FCAV SCS01 from a lignocellulose-decomposing microbial consortium metagenome reveals potential for biotechnological applications.</title>
        <authorList>
            <person name="Desiderato J.G."/>
            <person name="Alvarenga D.O."/>
            <person name="Constancio M.T.L."/>
            <person name="Alves L.M.C."/>
            <person name="Varani A.M."/>
        </authorList>
    </citation>
    <scope>NUCLEOTIDE SEQUENCE [LARGE SCALE GENOMIC DNA]</scope>
    <source>
        <strain evidence="2 3">FCAV SCS01</strain>
    </source>
</reference>
<evidence type="ECO:0000313" key="3">
    <source>
        <dbReference type="Proteomes" id="UP000248926"/>
    </source>
</evidence>
<protein>
    <submittedName>
        <fullName evidence="2">Uncharacterized protein</fullName>
    </submittedName>
</protein>
<dbReference type="EMBL" id="NFZS01000004">
    <property type="protein sequence ID" value="RAO75946.1"/>
    <property type="molecule type" value="Genomic_DNA"/>
</dbReference>
<comment type="caution">
    <text evidence="2">The sequence shown here is derived from an EMBL/GenBank/DDBJ whole genome shotgun (WGS) entry which is preliminary data.</text>
</comment>
<dbReference type="Proteomes" id="UP000248926">
    <property type="component" value="Unassembled WGS sequence"/>
</dbReference>